<name>A0A370NL52_9BURK</name>
<sequence length="150" mass="16555">MRVGRPIPAPPQPLCDYCSGKAILARVGEGAYPYLEDHGPVWICSPCQAWIGVRARSKQHTPLGRLADAALREKKSRLHDALEPLVTAKMQRDGVNAFEARGKAMKWLIAALHIQVDSPSIHALSLEQCEEAIHFIAEFQASHRREPSGS</sequence>
<dbReference type="EMBL" id="QKWJ01000066">
    <property type="protein sequence ID" value="RDK06320.1"/>
    <property type="molecule type" value="Genomic_DNA"/>
</dbReference>
<dbReference type="AlphaFoldDB" id="A0A370NL52"/>
<dbReference type="InterPro" id="IPR021686">
    <property type="entry name" value="DUF3268"/>
</dbReference>
<organism evidence="1 2">
    <name type="scientific">Cupriavidus lacunae</name>
    <dbReference type="NCBI Taxonomy" id="2666307"/>
    <lineage>
        <taxon>Bacteria</taxon>
        <taxon>Pseudomonadati</taxon>
        <taxon>Pseudomonadota</taxon>
        <taxon>Betaproteobacteria</taxon>
        <taxon>Burkholderiales</taxon>
        <taxon>Burkholderiaceae</taxon>
        <taxon>Cupriavidus</taxon>
    </lineage>
</organism>
<keyword evidence="2" id="KW-1185">Reference proteome</keyword>
<evidence type="ECO:0000313" key="2">
    <source>
        <dbReference type="Proteomes" id="UP000255165"/>
    </source>
</evidence>
<protein>
    <submittedName>
        <fullName evidence="1">Uncharacterized protein</fullName>
    </submittedName>
</protein>
<dbReference type="Proteomes" id="UP000255165">
    <property type="component" value="Unassembled WGS sequence"/>
</dbReference>
<reference evidence="2" key="1">
    <citation type="submission" date="2018-06" db="EMBL/GenBank/DDBJ databases">
        <authorList>
            <person name="Feng T."/>
            <person name="Jeon C.O."/>
        </authorList>
    </citation>
    <scope>NUCLEOTIDE SEQUENCE [LARGE SCALE GENOMIC DNA]</scope>
    <source>
        <strain evidence="2">S23</strain>
    </source>
</reference>
<evidence type="ECO:0000313" key="1">
    <source>
        <dbReference type="EMBL" id="RDK06320.1"/>
    </source>
</evidence>
<dbReference type="RefSeq" id="WP_115215282.1">
    <property type="nucleotide sequence ID" value="NZ_QKWJ01000066.1"/>
</dbReference>
<accession>A0A370NL52</accession>
<comment type="caution">
    <text evidence="1">The sequence shown here is derived from an EMBL/GenBank/DDBJ whole genome shotgun (WGS) entry which is preliminary data.</text>
</comment>
<gene>
    <name evidence="1" type="ORF">DN412_32215</name>
</gene>
<proteinExistence type="predicted"/>
<dbReference type="Pfam" id="PF11672">
    <property type="entry name" value="DUF3268"/>
    <property type="match status" value="1"/>
</dbReference>